<dbReference type="EMBL" id="PYGJ01000006">
    <property type="protein sequence ID" value="PSL19448.1"/>
    <property type="molecule type" value="Genomic_DNA"/>
</dbReference>
<organism evidence="8 9">
    <name type="scientific">Shimia abyssi</name>
    <dbReference type="NCBI Taxonomy" id="1662395"/>
    <lineage>
        <taxon>Bacteria</taxon>
        <taxon>Pseudomonadati</taxon>
        <taxon>Pseudomonadota</taxon>
        <taxon>Alphaproteobacteria</taxon>
        <taxon>Rhodobacterales</taxon>
        <taxon>Roseobacteraceae</taxon>
    </lineage>
</organism>
<evidence type="ECO:0000256" key="4">
    <source>
        <dbReference type="ARBA" id="ARBA00023002"/>
    </source>
</evidence>
<keyword evidence="3 7" id="KW-0479">Metal-binding</keyword>
<feature type="binding site" description="axial binding residue" evidence="7">
    <location>
        <position position="397"/>
    </location>
    <ligand>
        <name>heme</name>
        <dbReference type="ChEBI" id="CHEBI:30413"/>
    </ligand>
    <ligandPart>
        <name>Fe</name>
        <dbReference type="ChEBI" id="CHEBI:18248"/>
    </ligandPart>
</feature>
<accession>A0A2P8FCN2</accession>
<dbReference type="SUPFAM" id="SSF48264">
    <property type="entry name" value="Cytochrome P450"/>
    <property type="match status" value="1"/>
</dbReference>
<dbReference type="Proteomes" id="UP000240418">
    <property type="component" value="Unassembled WGS sequence"/>
</dbReference>
<keyword evidence="2 7" id="KW-0349">Heme</keyword>
<evidence type="ECO:0000256" key="2">
    <source>
        <dbReference type="ARBA" id="ARBA00022617"/>
    </source>
</evidence>
<sequence>MTLPPKPPSRADKVSLRQYAKLFRKDILSAQPARLYRAWMAEFRTPFFRSYMLNQPDLVKTVLKERPDDFPKSDRIGEGLRPLLGESVFLTNGETWKRQRRIIDPAFEGGRLRDTFPAMWAASEAAVARLEKYDGEVVEIEGETSHAAADVIFRTLFSIPIEHEIAAQVFDQFRTYQRSQPILNLAAFLPLPRWMPRFFRKDTKATAKAIRDLITRLTDERMRAIEDGSAPDDLATKIMTTHDPKTGEKFTSEEMVDQVAIFFLAGHETSASALAWALYLVALFPEWQEKIAAEAIDLDEDFSKISRLKISRDVFRETLRLYPPVPMMVRESTCPERFRDRDIKPGAQMVLSPWHLHRHERLWDNPDGFDPNRWHTENGKTCMREAFMPFSSGSRVCTGAGFAMVEGPLILSMILRRFRVVPVGPAPVPVAYLTVRSKDGIRLRLERR</sequence>
<dbReference type="RefSeq" id="WP_106608635.1">
    <property type="nucleotide sequence ID" value="NZ_PYGJ01000006.1"/>
</dbReference>
<dbReference type="InterPro" id="IPR001128">
    <property type="entry name" value="Cyt_P450"/>
</dbReference>
<dbReference type="Gene3D" id="1.10.630.10">
    <property type="entry name" value="Cytochrome P450"/>
    <property type="match status" value="1"/>
</dbReference>
<dbReference type="PRINTS" id="PR00463">
    <property type="entry name" value="EP450I"/>
</dbReference>
<dbReference type="OrthoDB" id="9764248at2"/>
<dbReference type="GO" id="GO:0004497">
    <property type="term" value="F:monooxygenase activity"/>
    <property type="evidence" value="ECO:0007669"/>
    <property type="project" value="UniProtKB-KW"/>
</dbReference>
<evidence type="ECO:0000313" key="9">
    <source>
        <dbReference type="Proteomes" id="UP000240418"/>
    </source>
</evidence>
<proteinExistence type="inferred from homology"/>
<evidence type="ECO:0000256" key="5">
    <source>
        <dbReference type="ARBA" id="ARBA00023004"/>
    </source>
</evidence>
<keyword evidence="6" id="KW-0503">Monooxygenase</keyword>
<dbReference type="GO" id="GO:0005506">
    <property type="term" value="F:iron ion binding"/>
    <property type="evidence" value="ECO:0007669"/>
    <property type="project" value="InterPro"/>
</dbReference>
<dbReference type="AlphaFoldDB" id="A0A2P8FCN2"/>
<dbReference type="InterPro" id="IPR002401">
    <property type="entry name" value="Cyt_P450_E_grp-I"/>
</dbReference>
<evidence type="ECO:0000256" key="7">
    <source>
        <dbReference type="PIRSR" id="PIRSR602401-1"/>
    </source>
</evidence>
<dbReference type="InterPro" id="IPR050196">
    <property type="entry name" value="Cytochrome_P450_Monoox"/>
</dbReference>
<comment type="similarity">
    <text evidence="1">Belongs to the cytochrome P450 family.</text>
</comment>
<evidence type="ECO:0000256" key="3">
    <source>
        <dbReference type="ARBA" id="ARBA00022723"/>
    </source>
</evidence>
<keyword evidence="9" id="KW-1185">Reference proteome</keyword>
<gene>
    <name evidence="8" type="ORF">CLV88_106161</name>
</gene>
<dbReference type="Pfam" id="PF00067">
    <property type="entry name" value="p450"/>
    <property type="match status" value="1"/>
</dbReference>
<comment type="caution">
    <text evidence="8">The sequence shown here is derived from an EMBL/GenBank/DDBJ whole genome shotgun (WGS) entry which is preliminary data.</text>
</comment>
<dbReference type="GO" id="GO:0016705">
    <property type="term" value="F:oxidoreductase activity, acting on paired donors, with incorporation or reduction of molecular oxygen"/>
    <property type="evidence" value="ECO:0007669"/>
    <property type="project" value="InterPro"/>
</dbReference>
<keyword evidence="5 7" id="KW-0408">Iron</keyword>
<evidence type="ECO:0000313" key="8">
    <source>
        <dbReference type="EMBL" id="PSL19448.1"/>
    </source>
</evidence>
<keyword evidence="4" id="KW-0560">Oxidoreductase</keyword>
<evidence type="ECO:0000256" key="6">
    <source>
        <dbReference type="ARBA" id="ARBA00023033"/>
    </source>
</evidence>
<dbReference type="PRINTS" id="PR00385">
    <property type="entry name" value="P450"/>
</dbReference>
<dbReference type="PANTHER" id="PTHR24291">
    <property type="entry name" value="CYTOCHROME P450 FAMILY 4"/>
    <property type="match status" value="1"/>
</dbReference>
<reference evidence="8 9" key="1">
    <citation type="submission" date="2018-03" db="EMBL/GenBank/DDBJ databases">
        <title>Genomic Encyclopedia of Archaeal and Bacterial Type Strains, Phase II (KMG-II): from individual species to whole genera.</title>
        <authorList>
            <person name="Goeker M."/>
        </authorList>
    </citation>
    <scope>NUCLEOTIDE SEQUENCE [LARGE SCALE GENOMIC DNA]</scope>
    <source>
        <strain evidence="8 9">DSM 100673</strain>
    </source>
</reference>
<evidence type="ECO:0000256" key="1">
    <source>
        <dbReference type="ARBA" id="ARBA00010617"/>
    </source>
</evidence>
<dbReference type="PANTHER" id="PTHR24291:SF50">
    <property type="entry name" value="BIFUNCTIONAL ALBAFLAVENONE MONOOXYGENASE_TERPENE SYNTHASE"/>
    <property type="match status" value="1"/>
</dbReference>
<comment type="cofactor">
    <cofactor evidence="7">
        <name>heme</name>
        <dbReference type="ChEBI" id="CHEBI:30413"/>
    </cofactor>
</comment>
<dbReference type="InterPro" id="IPR036396">
    <property type="entry name" value="Cyt_P450_sf"/>
</dbReference>
<name>A0A2P8FCN2_9RHOB</name>
<dbReference type="GO" id="GO:0020037">
    <property type="term" value="F:heme binding"/>
    <property type="evidence" value="ECO:0007669"/>
    <property type="project" value="InterPro"/>
</dbReference>
<protein>
    <submittedName>
        <fullName evidence="8">Cytochrome P450</fullName>
    </submittedName>
</protein>